<accession>A0A1E7KCD4</accession>
<evidence type="ECO:0000313" key="2">
    <source>
        <dbReference type="Proteomes" id="UP000175829"/>
    </source>
</evidence>
<protein>
    <recommendedName>
        <fullName evidence="3">DNA-binding protein</fullName>
    </recommendedName>
</protein>
<proteinExistence type="predicted"/>
<dbReference type="AlphaFoldDB" id="A0A1E7KCD4"/>
<sequence length="84" mass="9191">MAGRGRRHKGPWLARVGPHDLSCALCRGTLFWNREVQLNTAGMSLLNLDWANASALGLQCAGCSRLELFADSNQVRLSAPEEQP</sequence>
<dbReference type="Proteomes" id="UP000175829">
    <property type="component" value="Unassembled WGS sequence"/>
</dbReference>
<dbReference type="EMBL" id="LJGV01000022">
    <property type="protein sequence ID" value="OEV01573.1"/>
    <property type="molecule type" value="Genomic_DNA"/>
</dbReference>
<comment type="caution">
    <text evidence="1">The sequence shown here is derived from an EMBL/GenBank/DDBJ whole genome shotgun (WGS) entry which is preliminary data.</text>
</comment>
<dbReference type="RefSeq" id="WP_063826273.1">
    <property type="nucleotide sequence ID" value="NZ_LJGV01000022.1"/>
</dbReference>
<organism evidence="1 2">
    <name type="scientific">Streptomyces qinglanensis</name>
    <dbReference type="NCBI Taxonomy" id="943816"/>
    <lineage>
        <taxon>Bacteria</taxon>
        <taxon>Bacillati</taxon>
        <taxon>Actinomycetota</taxon>
        <taxon>Actinomycetes</taxon>
        <taxon>Kitasatosporales</taxon>
        <taxon>Streptomycetaceae</taxon>
        <taxon>Streptomyces</taxon>
    </lineage>
</organism>
<name>A0A1E7KCD4_9ACTN</name>
<dbReference type="PATRIC" id="fig|943816.4.peg.4574"/>
<gene>
    <name evidence="1" type="ORF">AN217_25000</name>
</gene>
<evidence type="ECO:0008006" key="3">
    <source>
        <dbReference type="Google" id="ProtNLM"/>
    </source>
</evidence>
<reference evidence="1 2" key="1">
    <citation type="journal article" date="2016" name="Front. Microbiol.">
        <title>Comparative Genomics Analysis of Streptomyces Species Reveals Their Adaptation to the Marine Environment and Their Diversity at the Genomic Level.</title>
        <authorList>
            <person name="Tian X."/>
            <person name="Zhang Z."/>
            <person name="Yang T."/>
            <person name="Chen M."/>
            <person name="Li J."/>
            <person name="Chen F."/>
            <person name="Yang J."/>
            <person name="Li W."/>
            <person name="Zhang B."/>
            <person name="Zhang Z."/>
            <person name="Wu J."/>
            <person name="Zhang C."/>
            <person name="Long L."/>
            <person name="Xiao J."/>
        </authorList>
    </citation>
    <scope>NUCLEOTIDE SEQUENCE [LARGE SCALE GENOMIC DNA]</scope>
    <source>
        <strain evidence="1 2">SCSIO M10379</strain>
    </source>
</reference>
<evidence type="ECO:0000313" key="1">
    <source>
        <dbReference type="EMBL" id="OEV01573.1"/>
    </source>
</evidence>